<dbReference type="InterPro" id="IPR003594">
    <property type="entry name" value="HATPase_dom"/>
</dbReference>
<dbReference type="SMART" id="SM00387">
    <property type="entry name" value="HATPase_c"/>
    <property type="match status" value="1"/>
</dbReference>
<accession>A0ABX1QHE2</accession>
<evidence type="ECO:0000256" key="1">
    <source>
        <dbReference type="ARBA" id="ARBA00000085"/>
    </source>
</evidence>
<evidence type="ECO:0000313" key="6">
    <source>
        <dbReference type="EMBL" id="NMG76955.1"/>
    </source>
</evidence>
<dbReference type="RefSeq" id="WP_169262090.1">
    <property type="nucleotide sequence ID" value="NZ_WTVQ01000045.1"/>
</dbReference>
<dbReference type="SUPFAM" id="SSF47384">
    <property type="entry name" value="Homodimeric domain of signal transducing histidine kinase"/>
    <property type="match status" value="1"/>
</dbReference>
<dbReference type="PANTHER" id="PTHR33525">
    <property type="match status" value="1"/>
</dbReference>
<name>A0ABX1QHE2_9RHOO</name>
<dbReference type="Gene3D" id="1.10.3210.10">
    <property type="entry name" value="Hypothetical protein af1432"/>
    <property type="match status" value="1"/>
</dbReference>
<keyword evidence="3" id="KW-0597">Phosphoprotein</keyword>
<dbReference type="SUPFAM" id="SSF55874">
    <property type="entry name" value="ATPase domain of HSP90 chaperone/DNA topoisomerase II/histidine kinase"/>
    <property type="match status" value="1"/>
</dbReference>
<dbReference type="InterPro" id="IPR013976">
    <property type="entry name" value="HDOD"/>
</dbReference>
<feature type="domain" description="HDOD" evidence="5">
    <location>
        <begin position="17"/>
        <end position="212"/>
    </location>
</feature>
<dbReference type="Gene3D" id="1.10.287.130">
    <property type="match status" value="1"/>
</dbReference>
<evidence type="ECO:0000259" key="4">
    <source>
        <dbReference type="PROSITE" id="PS50109"/>
    </source>
</evidence>
<dbReference type="Gene3D" id="3.30.565.10">
    <property type="entry name" value="Histidine kinase-like ATPase, C-terminal domain"/>
    <property type="match status" value="1"/>
</dbReference>
<evidence type="ECO:0000256" key="2">
    <source>
        <dbReference type="ARBA" id="ARBA00012438"/>
    </source>
</evidence>
<proteinExistence type="predicted"/>
<evidence type="ECO:0000313" key="7">
    <source>
        <dbReference type="Proteomes" id="UP000648984"/>
    </source>
</evidence>
<dbReference type="PROSITE" id="PS51833">
    <property type="entry name" value="HDOD"/>
    <property type="match status" value="1"/>
</dbReference>
<evidence type="ECO:0000256" key="3">
    <source>
        <dbReference type="ARBA" id="ARBA00022553"/>
    </source>
</evidence>
<protein>
    <recommendedName>
        <fullName evidence="2">histidine kinase</fullName>
        <ecNumber evidence="2">2.7.13.3</ecNumber>
    </recommendedName>
</protein>
<dbReference type="CDD" id="cd00077">
    <property type="entry name" value="HDc"/>
    <property type="match status" value="1"/>
</dbReference>
<dbReference type="InterPro" id="IPR036097">
    <property type="entry name" value="HisK_dim/P_sf"/>
</dbReference>
<gene>
    <name evidence="6" type="ORF">GPA25_19570</name>
</gene>
<dbReference type="Pfam" id="PF02518">
    <property type="entry name" value="HATPase_c"/>
    <property type="match status" value="1"/>
</dbReference>
<dbReference type="InterPro" id="IPR003607">
    <property type="entry name" value="HD/PDEase_dom"/>
</dbReference>
<sequence>MRELPHTVVTAIEAASIPPLPQVLVRLIQQVDNESATISELATAVGQDPGLCARVLTAANSVAFNRASAIRDVKSSVSILGTRLVRSIATCLAVKRLFEREPGAVCVDLTDFWRHSMLVAETARALATATDYPYPDEAYLAGLLHDVGELLLLTALGEQYARLLAQCPDENSLLELEQANLGTHHGEIGTWLADQWKLDSSLADSILFHHATAEQIATATPLPKLIWLADAITRNAAAEEPLDTLAAPLFGPGHDLDLANILAQSLEHVTVISKALGIEAPRPQTDAGPVRTLPSVIVLPAPVGRTEADDFLEAMVHDMAVMHPLQQDLFGLESDTELLLSLRESARILFELPRLGFLLINADSGVLSGNLVGGQPNVFRQTELASGADAGLVTRAISRRAVLGSFDEPAHPDSLLDSQFARAFFSEGILALPMIGKRRTLGVMVFGVSKAQYGRLKKRARWLLNFGRIGGVSLEAWQDAMAYRKQAEDEASAAFQRQARRIVHEAGNPLGIIKSYLRILDQKLPENSEVRQEIDVLGEEIDRVAGIVRRLSELPPSHATVTAVNAVELVRELLALYRVALFGERGIVVRSQFGAATPATVACDANSLKQILVNLWKNACEAMPNGGRFDIAINGVVHNGRQHVEIRMLDTGPGMPEEAIRKLSFPEDAHATAERGLGLSIVGKLAAKIGCNITCRSKAGVGTTLSLLLPCDANG</sequence>
<feature type="domain" description="Histidine kinase" evidence="4">
    <location>
        <begin position="501"/>
        <end position="713"/>
    </location>
</feature>
<dbReference type="SUPFAM" id="SSF109604">
    <property type="entry name" value="HD-domain/PDEase-like"/>
    <property type="match status" value="1"/>
</dbReference>
<dbReference type="EMBL" id="WTVQ01000045">
    <property type="protein sequence ID" value="NMG76955.1"/>
    <property type="molecule type" value="Genomic_DNA"/>
</dbReference>
<dbReference type="Pfam" id="PF08668">
    <property type="entry name" value="HDOD"/>
    <property type="match status" value="1"/>
</dbReference>
<dbReference type="PRINTS" id="PR00344">
    <property type="entry name" value="BCTRLSENSOR"/>
</dbReference>
<dbReference type="EC" id="2.7.13.3" evidence="2"/>
<evidence type="ECO:0000259" key="5">
    <source>
        <dbReference type="PROSITE" id="PS51833"/>
    </source>
</evidence>
<dbReference type="InterPro" id="IPR003661">
    <property type="entry name" value="HisK_dim/P_dom"/>
</dbReference>
<dbReference type="InterPro" id="IPR052340">
    <property type="entry name" value="RNase_Y/CdgJ"/>
</dbReference>
<dbReference type="PANTHER" id="PTHR33525:SF3">
    <property type="entry name" value="RIBONUCLEASE Y"/>
    <property type="match status" value="1"/>
</dbReference>
<keyword evidence="7" id="KW-1185">Reference proteome</keyword>
<reference evidence="6 7" key="1">
    <citation type="submission" date="2019-12" db="EMBL/GenBank/DDBJ databases">
        <title>Comparative genomics gives insights into the taxonomy of the Azoarcus-Aromatoleum group and reveals separate origins of nif in the plant-associated Azoarcus and non-plant-associated Aromatoleum sub-groups.</title>
        <authorList>
            <person name="Lafos M."/>
            <person name="Maluk M."/>
            <person name="Batista M."/>
            <person name="Junghare M."/>
            <person name="Carmona M."/>
            <person name="Faoro H."/>
            <person name="Cruz L.M."/>
            <person name="Battistoni F."/>
            <person name="De Souza E."/>
            <person name="Pedrosa F."/>
            <person name="Chen W.-M."/>
            <person name="Poole P.S."/>
            <person name="Dixon R.A."/>
            <person name="James E.K."/>
        </authorList>
    </citation>
    <scope>NUCLEOTIDE SEQUENCE [LARGE SCALE GENOMIC DNA]</scope>
    <source>
        <strain evidence="6 7">22Lin</strain>
    </source>
</reference>
<dbReference type="InterPro" id="IPR036890">
    <property type="entry name" value="HATPase_C_sf"/>
</dbReference>
<dbReference type="InterPro" id="IPR005467">
    <property type="entry name" value="His_kinase_dom"/>
</dbReference>
<comment type="catalytic activity">
    <reaction evidence="1">
        <text>ATP + protein L-histidine = ADP + protein N-phospho-L-histidine.</text>
        <dbReference type="EC" id="2.7.13.3"/>
    </reaction>
</comment>
<comment type="caution">
    <text evidence="6">The sequence shown here is derived from an EMBL/GenBank/DDBJ whole genome shotgun (WGS) entry which is preliminary data.</text>
</comment>
<dbReference type="InterPro" id="IPR004358">
    <property type="entry name" value="Sig_transdc_His_kin-like_C"/>
</dbReference>
<dbReference type="CDD" id="cd00082">
    <property type="entry name" value="HisKA"/>
    <property type="match status" value="1"/>
</dbReference>
<dbReference type="Proteomes" id="UP000648984">
    <property type="component" value="Unassembled WGS sequence"/>
</dbReference>
<organism evidence="6 7">
    <name type="scientific">Aromatoleum diolicum</name>
    <dbReference type="NCBI Taxonomy" id="75796"/>
    <lineage>
        <taxon>Bacteria</taxon>
        <taxon>Pseudomonadati</taxon>
        <taxon>Pseudomonadota</taxon>
        <taxon>Betaproteobacteria</taxon>
        <taxon>Rhodocyclales</taxon>
        <taxon>Rhodocyclaceae</taxon>
        <taxon>Aromatoleum</taxon>
    </lineage>
</organism>
<dbReference type="PROSITE" id="PS50109">
    <property type="entry name" value="HIS_KIN"/>
    <property type="match status" value="1"/>
</dbReference>